<accession>A0A845QNB4</accession>
<protein>
    <submittedName>
        <fullName evidence="1">DUF2634 domain-containing protein</fullName>
    </submittedName>
</protein>
<name>A0A845QNB4_9FIRM</name>
<evidence type="ECO:0000313" key="2">
    <source>
        <dbReference type="Proteomes" id="UP000446866"/>
    </source>
</evidence>
<dbReference type="EMBL" id="QXWK01000013">
    <property type="protein sequence ID" value="NBH61538.1"/>
    <property type="molecule type" value="Genomic_DNA"/>
</dbReference>
<organism evidence="1 2">
    <name type="scientific">Anaerotruncus colihominis</name>
    <dbReference type="NCBI Taxonomy" id="169435"/>
    <lineage>
        <taxon>Bacteria</taxon>
        <taxon>Bacillati</taxon>
        <taxon>Bacillota</taxon>
        <taxon>Clostridia</taxon>
        <taxon>Eubacteriales</taxon>
        <taxon>Oscillospiraceae</taxon>
        <taxon>Anaerotruncus</taxon>
    </lineage>
</organism>
<keyword evidence="2" id="KW-1185">Reference proteome</keyword>
<evidence type="ECO:0000313" key="1">
    <source>
        <dbReference type="EMBL" id="NBH61538.1"/>
    </source>
</evidence>
<dbReference type="Proteomes" id="UP000446866">
    <property type="component" value="Unassembled WGS sequence"/>
</dbReference>
<proteinExistence type="predicted"/>
<gene>
    <name evidence="1" type="ORF">D0435_07730</name>
</gene>
<dbReference type="AlphaFoldDB" id="A0A845QNB4"/>
<comment type="caution">
    <text evidence="1">The sequence shown here is derived from an EMBL/GenBank/DDBJ whole genome shotgun (WGS) entry which is preliminary data.</text>
</comment>
<sequence length="160" mass="17739">MQRKEVNNVEDEYLFPEDLEEIEPDEDVLESGEAAGYVGAPAFDGDFVRDGKNCVRAASPMDAWKQWCVNCLSMERYASPLYSSDFGISLTEILQADTRAEAEAMFRAEAKEALEADPYGRTDYVGEITFDWGSDSVKVTVEVVGIDGAAIDFEVNLEGR</sequence>
<reference evidence="1 2" key="1">
    <citation type="submission" date="2018-08" db="EMBL/GenBank/DDBJ databases">
        <title>Murine metabolic-syndrome-specific gut microbial biobank.</title>
        <authorList>
            <person name="Liu C."/>
        </authorList>
    </citation>
    <scope>NUCLEOTIDE SEQUENCE [LARGE SCALE GENOMIC DNA]</scope>
    <source>
        <strain evidence="1 2">28</strain>
    </source>
</reference>